<proteinExistence type="predicted"/>
<accession>A0AAW4FPT2</accession>
<dbReference type="Proteomes" id="UP000744980">
    <property type="component" value="Unassembled WGS sequence"/>
</dbReference>
<dbReference type="RefSeq" id="WP_025427298.1">
    <property type="nucleotide sequence ID" value="NZ_CP083370.1"/>
</dbReference>
<comment type="caution">
    <text evidence="1">The sequence shown here is derived from an EMBL/GenBank/DDBJ whole genome shotgun (WGS) entry which is preliminary data.</text>
</comment>
<sequence>MKTNAYPHIFANHTRSAPGGTVRRITHKPAGSIETANDRGDGQPVDEPVERLLRLIFKGGAERLWMARMTIEA</sequence>
<evidence type="ECO:0008006" key="3">
    <source>
        <dbReference type="Google" id="ProtNLM"/>
    </source>
</evidence>
<reference evidence="1 2" key="1">
    <citation type="submission" date="2020-01" db="EMBL/GenBank/DDBJ databases">
        <title>Draft genome assembly of Ensifer adhaerens T173.</title>
        <authorList>
            <person name="Craig J.E."/>
            <person name="Stinchcombe J.R."/>
        </authorList>
    </citation>
    <scope>NUCLEOTIDE SEQUENCE [LARGE SCALE GENOMIC DNA]</scope>
    <source>
        <strain evidence="1 2">T173</strain>
    </source>
</reference>
<keyword evidence="2" id="KW-1185">Reference proteome</keyword>
<evidence type="ECO:0000313" key="1">
    <source>
        <dbReference type="EMBL" id="MBM3093340.1"/>
    </source>
</evidence>
<gene>
    <name evidence="1" type="ORF">GFB56_21455</name>
</gene>
<organism evidence="1 2">
    <name type="scientific">Ensifer canadensis</name>
    <dbReference type="NCBI Taxonomy" id="555315"/>
    <lineage>
        <taxon>Bacteria</taxon>
        <taxon>Pseudomonadati</taxon>
        <taxon>Pseudomonadota</taxon>
        <taxon>Alphaproteobacteria</taxon>
        <taxon>Hyphomicrobiales</taxon>
        <taxon>Rhizobiaceae</taxon>
        <taxon>Sinorhizobium/Ensifer group</taxon>
        <taxon>Ensifer</taxon>
    </lineage>
</organism>
<name>A0AAW4FPT2_9HYPH</name>
<dbReference type="EMBL" id="WXFA01000015">
    <property type="protein sequence ID" value="MBM3093340.1"/>
    <property type="molecule type" value="Genomic_DNA"/>
</dbReference>
<evidence type="ECO:0000313" key="2">
    <source>
        <dbReference type="Proteomes" id="UP000744980"/>
    </source>
</evidence>
<protein>
    <recommendedName>
        <fullName evidence="3">Transposase</fullName>
    </recommendedName>
</protein>
<dbReference type="AlphaFoldDB" id="A0AAW4FPT2"/>